<dbReference type="RefSeq" id="WP_140721704.1">
    <property type="nucleotide sequence ID" value="NZ_BNBA01000001.1"/>
</dbReference>
<feature type="chain" id="PRO_5036943311" description="Peptidase C13" evidence="1">
    <location>
        <begin position="34"/>
        <end position="331"/>
    </location>
</feature>
<feature type="signal peptide" evidence="1">
    <location>
        <begin position="1"/>
        <end position="33"/>
    </location>
</feature>
<dbReference type="EMBL" id="BNBA01000001">
    <property type="protein sequence ID" value="GHH46062.1"/>
    <property type="molecule type" value="Genomic_DNA"/>
</dbReference>
<dbReference type="Pfam" id="PF01650">
    <property type="entry name" value="Peptidase_C13"/>
    <property type="match status" value="1"/>
</dbReference>
<dbReference type="Gene3D" id="3.40.50.1460">
    <property type="match status" value="1"/>
</dbReference>
<evidence type="ECO:0000313" key="2">
    <source>
        <dbReference type="EMBL" id="GHH46062.1"/>
    </source>
</evidence>
<reference evidence="2" key="1">
    <citation type="journal article" date="2014" name="Int. J. Syst. Evol. Microbiol.">
        <title>Complete genome sequence of Corynebacterium casei LMG S-19264T (=DSM 44701T), isolated from a smear-ripened cheese.</title>
        <authorList>
            <consortium name="US DOE Joint Genome Institute (JGI-PGF)"/>
            <person name="Walter F."/>
            <person name="Albersmeier A."/>
            <person name="Kalinowski J."/>
            <person name="Ruckert C."/>
        </authorList>
    </citation>
    <scope>NUCLEOTIDE SEQUENCE</scope>
    <source>
        <strain evidence="2">JCM 13306</strain>
    </source>
</reference>
<dbReference type="InterPro" id="IPR029030">
    <property type="entry name" value="Caspase-like_dom_sf"/>
</dbReference>
<keyword evidence="3" id="KW-1185">Reference proteome</keyword>
<sequence length="331" mass="36140">MSSHIPLPRRPSKGAIVLLSGLLWLAAGCSSQAGPAPAQDEPGQQQVSDPEDDAALDKALDALAPQRPGATDLYVVGFAGDASEDVFRNETLYLKELFSQRFDAAGHIVTLVNHSDNLTDRPYAPLATYDNLYDTLARIGKLMDPKEDVLLLFATTHGTEDHTLYVQVSEDEEDFITPQDLRQALDDAGIRNRVIVLSACYSGGFIPALKNPDTMVITAARADRPSFGCGNTEDATYFGKAWLVDALNRTDDFEQAYRLAVDEIAAREKAEGEQPSMPQIWRGGRIGQVLQHWRAGLHPGPAVPYSVPEPLAPLDNLQAMRAARRRTASCE</sequence>
<accession>A0A919F4J5</accession>
<evidence type="ECO:0000313" key="3">
    <source>
        <dbReference type="Proteomes" id="UP000623958"/>
    </source>
</evidence>
<comment type="caution">
    <text evidence="2">The sequence shown here is derived from an EMBL/GenBank/DDBJ whole genome shotgun (WGS) entry which is preliminary data.</text>
</comment>
<reference evidence="2" key="2">
    <citation type="submission" date="2020-09" db="EMBL/GenBank/DDBJ databases">
        <authorList>
            <person name="Sun Q."/>
            <person name="Ohkuma M."/>
        </authorList>
    </citation>
    <scope>NUCLEOTIDE SEQUENCE</scope>
    <source>
        <strain evidence="2">JCM 13306</strain>
    </source>
</reference>
<dbReference type="SUPFAM" id="SSF52129">
    <property type="entry name" value="Caspase-like"/>
    <property type="match status" value="1"/>
</dbReference>
<gene>
    <name evidence="2" type="ORF">GCM10009090_00390</name>
</gene>
<dbReference type="AlphaFoldDB" id="A0A919F4J5"/>
<evidence type="ECO:0000256" key="1">
    <source>
        <dbReference type="SAM" id="SignalP"/>
    </source>
</evidence>
<keyword evidence="1" id="KW-0732">Signal</keyword>
<dbReference type="GO" id="GO:0006508">
    <property type="term" value="P:proteolysis"/>
    <property type="evidence" value="ECO:0007669"/>
    <property type="project" value="InterPro"/>
</dbReference>
<dbReference type="InterPro" id="IPR001096">
    <property type="entry name" value="Peptidase_C13"/>
</dbReference>
<dbReference type="Proteomes" id="UP000623958">
    <property type="component" value="Unassembled WGS sequence"/>
</dbReference>
<dbReference type="GO" id="GO:0008233">
    <property type="term" value="F:peptidase activity"/>
    <property type="evidence" value="ECO:0007669"/>
    <property type="project" value="InterPro"/>
</dbReference>
<evidence type="ECO:0008006" key="4">
    <source>
        <dbReference type="Google" id="ProtNLM"/>
    </source>
</evidence>
<name>A0A919F4J5_9XANT</name>
<protein>
    <recommendedName>
        <fullName evidence="4">Peptidase C13</fullName>
    </recommendedName>
</protein>
<organism evidence="2 3">
    <name type="scientific">Xanthomonas boreopolis</name>
    <dbReference type="NCBI Taxonomy" id="86183"/>
    <lineage>
        <taxon>Bacteria</taxon>
        <taxon>Pseudomonadati</taxon>
        <taxon>Pseudomonadota</taxon>
        <taxon>Gammaproteobacteria</taxon>
        <taxon>Lysobacterales</taxon>
        <taxon>Lysobacteraceae</taxon>
        <taxon>Xanthomonas</taxon>
    </lineage>
</organism>
<proteinExistence type="predicted"/>